<keyword evidence="1" id="KW-0812">Transmembrane</keyword>
<sequence length="96" mass="10710">TQEAVDLKLPASSDELKELLKTNNKVVVLFASYGVLICIAVEAFIYQFVQMILLMNTMVTDFPTVMHFKNHAKAGEVVGCSAPYIYDKATHEDLLN</sequence>
<keyword evidence="3" id="KW-1185">Reference proteome</keyword>
<name>A0A367JUF5_RHIAZ</name>
<keyword evidence="1" id="KW-1133">Transmembrane helix</keyword>
<comment type="caution">
    <text evidence="2">The sequence shown here is derived from an EMBL/GenBank/DDBJ whole genome shotgun (WGS) entry which is preliminary data.</text>
</comment>
<keyword evidence="1" id="KW-0472">Membrane</keyword>
<protein>
    <submittedName>
        <fullName evidence="2">Uncharacterized protein</fullName>
    </submittedName>
</protein>
<proteinExistence type="predicted"/>
<dbReference type="Proteomes" id="UP000252139">
    <property type="component" value="Unassembled WGS sequence"/>
</dbReference>
<dbReference type="AlphaFoldDB" id="A0A367JUF5"/>
<reference evidence="2 3" key="1">
    <citation type="journal article" date="2018" name="G3 (Bethesda)">
        <title>Phylogenetic and Phylogenomic Definition of Rhizopus Species.</title>
        <authorList>
            <person name="Gryganskyi A.P."/>
            <person name="Golan J."/>
            <person name="Dolatabadi S."/>
            <person name="Mondo S."/>
            <person name="Robb S."/>
            <person name="Idnurm A."/>
            <person name="Muszewska A."/>
            <person name="Steczkiewicz K."/>
            <person name="Masonjones S."/>
            <person name="Liao H.L."/>
            <person name="Gajdeczka M.T."/>
            <person name="Anike F."/>
            <person name="Vuek A."/>
            <person name="Anishchenko I.M."/>
            <person name="Voigt K."/>
            <person name="de Hoog G.S."/>
            <person name="Smith M.E."/>
            <person name="Heitman J."/>
            <person name="Vilgalys R."/>
            <person name="Stajich J.E."/>
        </authorList>
    </citation>
    <scope>NUCLEOTIDE SEQUENCE [LARGE SCALE GENOMIC DNA]</scope>
    <source>
        <strain evidence="2 3">CBS 357.93</strain>
    </source>
</reference>
<evidence type="ECO:0000256" key="1">
    <source>
        <dbReference type="SAM" id="Phobius"/>
    </source>
</evidence>
<gene>
    <name evidence="2" type="ORF">CU097_013570</name>
</gene>
<evidence type="ECO:0000313" key="2">
    <source>
        <dbReference type="EMBL" id="RCH93604.1"/>
    </source>
</evidence>
<dbReference type="EMBL" id="PJQL01000677">
    <property type="protein sequence ID" value="RCH93604.1"/>
    <property type="molecule type" value="Genomic_DNA"/>
</dbReference>
<feature type="non-terminal residue" evidence="2">
    <location>
        <position position="1"/>
    </location>
</feature>
<evidence type="ECO:0000313" key="3">
    <source>
        <dbReference type="Proteomes" id="UP000252139"/>
    </source>
</evidence>
<accession>A0A367JUF5</accession>
<organism evidence="2 3">
    <name type="scientific">Rhizopus azygosporus</name>
    <name type="common">Rhizopus microsporus var. azygosporus</name>
    <dbReference type="NCBI Taxonomy" id="86630"/>
    <lineage>
        <taxon>Eukaryota</taxon>
        <taxon>Fungi</taxon>
        <taxon>Fungi incertae sedis</taxon>
        <taxon>Mucoromycota</taxon>
        <taxon>Mucoromycotina</taxon>
        <taxon>Mucoromycetes</taxon>
        <taxon>Mucorales</taxon>
        <taxon>Mucorineae</taxon>
        <taxon>Rhizopodaceae</taxon>
        <taxon>Rhizopus</taxon>
    </lineage>
</organism>
<feature type="transmembrane region" description="Helical" evidence="1">
    <location>
        <begin position="26"/>
        <end position="49"/>
    </location>
</feature>